<dbReference type="SUPFAM" id="SSF53448">
    <property type="entry name" value="Nucleotide-diphospho-sugar transferases"/>
    <property type="match status" value="1"/>
</dbReference>
<reference evidence="13 14" key="1">
    <citation type="journal article" date="2014" name="Int. J. Syst. Evol. Microbiol.">
        <title>Solimonas terrae sp. nov., isolated from soil.</title>
        <authorList>
            <person name="Kim S.J."/>
            <person name="Moon J.Y."/>
            <person name="Weon H.Y."/>
            <person name="Ahn J.H."/>
            <person name="Chen W.M."/>
            <person name="Kwon S.W."/>
        </authorList>
    </citation>
    <scope>NUCLEOTIDE SEQUENCE [LARGE SCALE GENOMIC DNA]</scope>
    <source>
        <strain evidence="13 14">KIS83-12</strain>
    </source>
</reference>
<dbReference type="InterPro" id="IPR051161">
    <property type="entry name" value="Mannose-6P_isomerase_type2"/>
</dbReference>
<dbReference type="FunFam" id="2.60.120.10:FF:000032">
    <property type="entry name" value="Mannose-1-phosphate guanylyltransferase/mannose-6-phosphate isomerase"/>
    <property type="match status" value="1"/>
</dbReference>
<feature type="domain" description="Nucleotidyl transferase" evidence="10">
    <location>
        <begin position="13"/>
        <end position="287"/>
    </location>
</feature>
<protein>
    <recommendedName>
        <fullName evidence="3">mannose-1-phosphate guanylyltransferase</fullName>
        <ecNumber evidence="3">2.7.7.13</ecNumber>
    </recommendedName>
</protein>
<dbReference type="InterPro" id="IPR029044">
    <property type="entry name" value="Nucleotide-diphossugar_trans"/>
</dbReference>
<dbReference type="UniPathway" id="UPA00126">
    <property type="reaction ID" value="UER00930"/>
</dbReference>
<dbReference type="CDD" id="cd02213">
    <property type="entry name" value="cupin_PMI_typeII_C"/>
    <property type="match status" value="1"/>
</dbReference>
<gene>
    <name evidence="13" type="ORF">G7Y85_07140</name>
</gene>
<dbReference type="RefSeq" id="WP_166254094.1">
    <property type="nucleotide sequence ID" value="NZ_JAAMOW010000003.1"/>
</dbReference>
<evidence type="ECO:0000256" key="6">
    <source>
        <dbReference type="ARBA" id="ARBA00022741"/>
    </source>
</evidence>
<dbReference type="FunFam" id="3.90.550.10:FF:000046">
    <property type="entry name" value="Mannose-1-phosphate guanylyltransferase (GDP)"/>
    <property type="match status" value="1"/>
</dbReference>
<keyword evidence="14" id="KW-1185">Reference proteome</keyword>
<evidence type="ECO:0000259" key="10">
    <source>
        <dbReference type="Pfam" id="PF00483"/>
    </source>
</evidence>
<evidence type="ECO:0000256" key="5">
    <source>
        <dbReference type="ARBA" id="ARBA00022695"/>
    </source>
</evidence>
<keyword evidence="4 13" id="KW-0808">Transferase</keyword>
<dbReference type="GO" id="GO:0016853">
    <property type="term" value="F:isomerase activity"/>
    <property type="evidence" value="ECO:0007669"/>
    <property type="project" value="UniProtKB-KW"/>
</dbReference>
<name>A0A6M2BQP2_9GAMM</name>
<evidence type="ECO:0000256" key="2">
    <source>
        <dbReference type="ARBA" id="ARBA00006115"/>
    </source>
</evidence>
<keyword evidence="5 13" id="KW-0548">Nucleotidyltransferase</keyword>
<dbReference type="CDD" id="cd02509">
    <property type="entry name" value="GDP-M1P_Guanylyltransferase"/>
    <property type="match status" value="1"/>
</dbReference>
<sequence length="478" mass="52568">MNTSNNAPIRILPVLLAGGSGTRLWPQSREQYPKQFLNLIDDKSLLQNTALRAARIPGSLPPLVICGDQHRFIAAEQLRQIGMTDATIILEPTGRNTAPAAAVAAHFATEKYGEDVAVFLMAADHTVRDNEAFVRSAIAACGAASSGHIVTFGVVPTRAETGYGYLKRGTALDGDAYQVAQFVEKPDLETARKFIADGDYLWNGGLFVFRANVFLGELTKFEPGIAENAENAYRLGKHDLDFIRLHADSFQNCRSDSIDYAVMEKTALAALVTMDAGWDDVGSWEYLAALPPSDNSGNVARGDVFLEGSRNNLISANSRLVSLIGVENHVVVETADAVLIASRDHTQDVKKIVQRLKASGRSEAQVHPRVYRPWGWYETIALAGRFQVKRIMVKPGAKLSLQMHHHRAEHWIVVSGTAQVTIEDKVFLLSEDQSTYIPLGNKHRLDNSGKIPLEIIEVQTGSYVGEDDIVRFEDIYGR</sequence>
<dbReference type="Gene3D" id="2.60.120.10">
    <property type="entry name" value="Jelly Rolls"/>
    <property type="match status" value="1"/>
</dbReference>
<evidence type="ECO:0000313" key="13">
    <source>
        <dbReference type="EMBL" id="NGY04531.1"/>
    </source>
</evidence>
<dbReference type="AlphaFoldDB" id="A0A6M2BQP2"/>
<dbReference type="Pfam" id="PF22640">
    <property type="entry name" value="ManC_GMP_beta-helix"/>
    <property type="match status" value="1"/>
</dbReference>
<dbReference type="Pfam" id="PF00483">
    <property type="entry name" value="NTP_transferase"/>
    <property type="match status" value="1"/>
</dbReference>
<evidence type="ECO:0000256" key="9">
    <source>
        <dbReference type="RuleBase" id="RU004190"/>
    </source>
</evidence>
<accession>A0A6M2BQP2</accession>
<dbReference type="GO" id="GO:0000271">
    <property type="term" value="P:polysaccharide biosynthetic process"/>
    <property type="evidence" value="ECO:0007669"/>
    <property type="project" value="InterPro"/>
</dbReference>
<comment type="similarity">
    <text evidence="2 9">Belongs to the mannose-6-phosphate isomerase type 2 family.</text>
</comment>
<comment type="catalytic activity">
    <reaction evidence="8">
        <text>alpha-D-mannose 1-phosphate + GTP + H(+) = GDP-alpha-D-mannose + diphosphate</text>
        <dbReference type="Rhea" id="RHEA:15229"/>
        <dbReference type="ChEBI" id="CHEBI:15378"/>
        <dbReference type="ChEBI" id="CHEBI:33019"/>
        <dbReference type="ChEBI" id="CHEBI:37565"/>
        <dbReference type="ChEBI" id="CHEBI:57527"/>
        <dbReference type="ChEBI" id="CHEBI:58409"/>
        <dbReference type="EC" id="2.7.7.13"/>
    </reaction>
</comment>
<proteinExistence type="inferred from homology"/>
<comment type="caution">
    <text evidence="13">The sequence shown here is derived from an EMBL/GenBank/DDBJ whole genome shotgun (WGS) entry which is preliminary data.</text>
</comment>
<keyword evidence="7" id="KW-0342">GTP-binding</keyword>
<keyword evidence="6" id="KW-0547">Nucleotide-binding</keyword>
<dbReference type="Gene3D" id="3.90.550.10">
    <property type="entry name" value="Spore Coat Polysaccharide Biosynthesis Protein SpsA, Chain A"/>
    <property type="match status" value="1"/>
</dbReference>
<evidence type="ECO:0000256" key="8">
    <source>
        <dbReference type="ARBA" id="ARBA00047343"/>
    </source>
</evidence>
<evidence type="ECO:0000256" key="7">
    <source>
        <dbReference type="ARBA" id="ARBA00023134"/>
    </source>
</evidence>
<feature type="domain" description="MannoseP isomerase/GMP-like beta-helix" evidence="12">
    <location>
        <begin position="309"/>
        <end position="356"/>
    </location>
</feature>
<evidence type="ECO:0000256" key="1">
    <source>
        <dbReference type="ARBA" id="ARBA00004823"/>
    </source>
</evidence>
<dbReference type="Pfam" id="PF01050">
    <property type="entry name" value="MannoseP_isomer"/>
    <property type="match status" value="1"/>
</dbReference>
<dbReference type="InterPro" id="IPR011051">
    <property type="entry name" value="RmlC_Cupin_sf"/>
</dbReference>
<dbReference type="SUPFAM" id="SSF51182">
    <property type="entry name" value="RmlC-like cupins"/>
    <property type="match status" value="1"/>
</dbReference>
<organism evidence="13 14">
    <name type="scientific">Solimonas terrae</name>
    <dbReference type="NCBI Taxonomy" id="1396819"/>
    <lineage>
        <taxon>Bacteria</taxon>
        <taxon>Pseudomonadati</taxon>
        <taxon>Pseudomonadota</taxon>
        <taxon>Gammaproteobacteria</taxon>
        <taxon>Nevskiales</taxon>
        <taxon>Nevskiaceae</taxon>
        <taxon>Solimonas</taxon>
    </lineage>
</organism>
<dbReference type="NCBIfam" id="TIGR01479">
    <property type="entry name" value="GMP_PMI"/>
    <property type="match status" value="1"/>
</dbReference>
<comment type="pathway">
    <text evidence="1">Nucleotide-sugar biosynthesis; GDP-alpha-D-mannose biosynthesis; GDP-alpha-D-mannose from alpha-D-mannose 1-phosphate (GTP route): step 1/1.</text>
</comment>
<evidence type="ECO:0000259" key="11">
    <source>
        <dbReference type="Pfam" id="PF01050"/>
    </source>
</evidence>
<dbReference type="InterPro" id="IPR001538">
    <property type="entry name" value="Man6P_isomerase-2_C"/>
</dbReference>
<dbReference type="InterPro" id="IPR005835">
    <property type="entry name" value="NTP_transferase_dom"/>
</dbReference>
<evidence type="ECO:0000256" key="3">
    <source>
        <dbReference type="ARBA" id="ARBA00012387"/>
    </source>
</evidence>
<dbReference type="GO" id="GO:0004475">
    <property type="term" value="F:mannose-1-phosphate guanylyltransferase (GTP) activity"/>
    <property type="evidence" value="ECO:0007669"/>
    <property type="project" value="UniProtKB-EC"/>
</dbReference>
<dbReference type="PANTHER" id="PTHR46390">
    <property type="entry name" value="MANNOSE-1-PHOSPHATE GUANYLYLTRANSFERASE"/>
    <property type="match status" value="1"/>
</dbReference>
<evidence type="ECO:0000259" key="12">
    <source>
        <dbReference type="Pfam" id="PF22640"/>
    </source>
</evidence>
<dbReference type="PANTHER" id="PTHR46390:SF1">
    <property type="entry name" value="MANNOSE-1-PHOSPHATE GUANYLYLTRANSFERASE"/>
    <property type="match status" value="1"/>
</dbReference>
<dbReference type="InterPro" id="IPR006375">
    <property type="entry name" value="Man1P_GuaTrfase/Man6P_Isoase"/>
</dbReference>
<dbReference type="GO" id="GO:0005525">
    <property type="term" value="F:GTP binding"/>
    <property type="evidence" value="ECO:0007669"/>
    <property type="project" value="UniProtKB-KW"/>
</dbReference>
<dbReference type="InterPro" id="IPR014710">
    <property type="entry name" value="RmlC-like_jellyroll"/>
</dbReference>
<dbReference type="InterPro" id="IPR054566">
    <property type="entry name" value="ManC/GMP-like_b-helix"/>
</dbReference>
<dbReference type="Proteomes" id="UP000472676">
    <property type="component" value="Unassembled WGS sequence"/>
</dbReference>
<dbReference type="InterPro" id="IPR049577">
    <property type="entry name" value="GMPP_N"/>
</dbReference>
<evidence type="ECO:0000313" key="14">
    <source>
        <dbReference type="Proteomes" id="UP000472676"/>
    </source>
</evidence>
<dbReference type="EC" id="2.7.7.13" evidence="3"/>
<dbReference type="EMBL" id="JAAMOW010000003">
    <property type="protein sequence ID" value="NGY04531.1"/>
    <property type="molecule type" value="Genomic_DNA"/>
</dbReference>
<dbReference type="GO" id="GO:0009298">
    <property type="term" value="P:GDP-mannose biosynthetic process"/>
    <property type="evidence" value="ECO:0007669"/>
    <property type="project" value="UniProtKB-UniPathway"/>
</dbReference>
<feature type="domain" description="Mannose-6-phosphate isomerase type II C-terminal" evidence="11">
    <location>
        <begin position="360"/>
        <end position="474"/>
    </location>
</feature>
<evidence type="ECO:0000256" key="4">
    <source>
        <dbReference type="ARBA" id="ARBA00022679"/>
    </source>
</evidence>
<keyword evidence="13" id="KW-0413">Isomerase</keyword>